<dbReference type="InterPro" id="IPR050261">
    <property type="entry name" value="FrsA_esterase"/>
</dbReference>
<dbReference type="Gene3D" id="3.40.50.1820">
    <property type="entry name" value="alpha/beta hydrolase"/>
    <property type="match status" value="1"/>
</dbReference>
<dbReference type="OrthoDB" id="2498029at2759"/>
<dbReference type="InterPro" id="IPR000073">
    <property type="entry name" value="AB_hydrolase_1"/>
</dbReference>
<organism evidence="4 5">
    <name type="scientific">Hyaloscypha bicolor E</name>
    <dbReference type="NCBI Taxonomy" id="1095630"/>
    <lineage>
        <taxon>Eukaryota</taxon>
        <taxon>Fungi</taxon>
        <taxon>Dikarya</taxon>
        <taxon>Ascomycota</taxon>
        <taxon>Pezizomycotina</taxon>
        <taxon>Leotiomycetes</taxon>
        <taxon>Helotiales</taxon>
        <taxon>Hyaloscyphaceae</taxon>
        <taxon>Hyaloscypha</taxon>
        <taxon>Hyaloscypha bicolor</taxon>
    </lineage>
</organism>
<dbReference type="GO" id="GO:0016788">
    <property type="term" value="F:hydrolase activity, acting on ester bonds"/>
    <property type="evidence" value="ECO:0007669"/>
    <property type="project" value="UniProtKB-ARBA"/>
</dbReference>
<keyword evidence="1" id="KW-0378">Hydrolase</keyword>
<dbReference type="PANTHER" id="PTHR22946">
    <property type="entry name" value="DIENELACTONE HYDROLASE DOMAIN-CONTAINING PROTEIN-RELATED"/>
    <property type="match status" value="1"/>
</dbReference>
<dbReference type="Pfam" id="PF00561">
    <property type="entry name" value="Abhydrolase_1"/>
    <property type="match status" value="1"/>
</dbReference>
<evidence type="ECO:0000256" key="2">
    <source>
        <dbReference type="ARBA" id="ARBA00038115"/>
    </source>
</evidence>
<dbReference type="GeneID" id="36593891"/>
<feature type="domain" description="AB hydrolase-1" evidence="3">
    <location>
        <begin position="33"/>
        <end position="143"/>
    </location>
</feature>
<keyword evidence="5" id="KW-1185">Reference proteome</keyword>
<dbReference type="STRING" id="1095630.A0A2J6TBK8"/>
<reference evidence="4 5" key="1">
    <citation type="submission" date="2016-04" db="EMBL/GenBank/DDBJ databases">
        <title>A degradative enzymes factory behind the ericoid mycorrhizal symbiosis.</title>
        <authorList>
            <consortium name="DOE Joint Genome Institute"/>
            <person name="Martino E."/>
            <person name="Morin E."/>
            <person name="Grelet G."/>
            <person name="Kuo A."/>
            <person name="Kohler A."/>
            <person name="Daghino S."/>
            <person name="Barry K."/>
            <person name="Choi C."/>
            <person name="Cichocki N."/>
            <person name="Clum A."/>
            <person name="Copeland A."/>
            <person name="Hainaut M."/>
            <person name="Haridas S."/>
            <person name="Labutti K."/>
            <person name="Lindquist E."/>
            <person name="Lipzen A."/>
            <person name="Khouja H.-R."/>
            <person name="Murat C."/>
            <person name="Ohm R."/>
            <person name="Olson A."/>
            <person name="Spatafora J."/>
            <person name="Veneault-Fourrey C."/>
            <person name="Henrissat B."/>
            <person name="Grigoriev I."/>
            <person name="Martin F."/>
            <person name="Perotto S."/>
        </authorList>
    </citation>
    <scope>NUCLEOTIDE SEQUENCE [LARGE SCALE GENOMIC DNA]</scope>
    <source>
        <strain evidence="4 5">E</strain>
    </source>
</reference>
<name>A0A2J6TBK8_9HELO</name>
<protein>
    <submittedName>
        <fullName evidence="4">DltD N-terminal domain protein</fullName>
    </submittedName>
</protein>
<dbReference type="AlphaFoldDB" id="A0A2J6TBK8"/>
<evidence type="ECO:0000313" key="5">
    <source>
        <dbReference type="Proteomes" id="UP000235371"/>
    </source>
</evidence>
<dbReference type="SUPFAM" id="SSF53474">
    <property type="entry name" value="alpha/beta-Hydrolases"/>
    <property type="match status" value="1"/>
</dbReference>
<accession>A0A2J6TBK8</accession>
<dbReference type="PANTHER" id="PTHR22946:SF9">
    <property type="entry name" value="POLYKETIDE TRANSFERASE AF380"/>
    <property type="match status" value="1"/>
</dbReference>
<evidence type="ECO:0000313" key="4">
    <source>
        <dbReference type="EMBL" id="PMD60401.1"/>
    </source>
</evidence>
<dbReference type="EMBL" id="KZ613790">
    <property type="protein sequence ID" value="PMD60401.1"/>
    <property type="molecule type" value="Genomic_DNA"/>
</dbReference>
<dbReference type="RefSeq" id="XP_024737305.1">
    <property type="nucleotide sequence ID" value="XM_024885814.1"/>
</dbReference>
<gene>
    <name evidence="4" type="ORF">K444DRAFT_652630</name>
</gene>
<comment type="similarity">
    <text evidence="2">Belongs to the AB hydrolase superfamily. FUS2 hydrolase family.</text>
</comment>
<dbReference type="Proteomes" id="UP000235371">
    <property type="component" value="Unassembled WGS sequence"/>
</dbReference>
<sequence>MTREDISFKTSDGVTLRGWFYTHNSRSASPLPCLVMSHGFSAVKEMSLDKYASHFIRQLSLNILVYDHRGWGASDTLPSQPRQELIASVQSSDMSDAITYAQSRKEVNLEKVGIWGSSYSGGHVLWVGAVDKRVKAVVTQLAMMNGLGRAAGQPPVLTPVVSSDSTKPGALSTAESFDMEDLRSYCPSFHIHHISPTPLLMTLAEKDTLCPIDIGLEDYSRALEPKELQILPGGHFDGYISPMFDLTVERQTAFLKKTLCA</sequence>
<dbReference type="InterPro" id="IPR029058">
    <property type="entry name" value="AB_hydrolase_fold"/>
</dbReference>
<proteinExistence type="inferred from homology"/>
<evidence type="ECO:0000256" key="1">
    <source>
        <dbReference type="ARBA" id="ARBA00022801"/>
    </source>
</evidence>
<evidence type="ECO:0000259" key="3">
    <source>
        <dbReference type="Pfam" id="PF00561"/>
    </source>
</evidence>
<dbReference type="InParanoid" id="A0A2J6TBK8"/>